<comment type="caution">
    <text evidence="1">The sequence shown here is derived from an EMBL/GenBank/DDBJ whole genome shotgun (WGS) entry which is preliminary data.</text>
</comment>
<dbReference type="Proteomes" id="UP000285860">
    <property type="component" value="Unassembled WGS sequence"/>
</dbReference>
<accession>A0A420QFD4</accession>
<dbReference type="AlphaFoldDB" id="A0A420QFD4"/>
<dbReference type="EMBL" id="MRCY01000068">
    <property type="protein sequence ID" value="RKL03437.1"/>
    <property type="molecule type" value="Genomic_DNA"/>
</dbReference>
<proteinExistence type="predicted"/>
<protein>
    <submittedName>
        <fullName evidence="1">Uncharacterized protein</fullName>
    </submittedName>
</protein>
<organism evidence="1 2">
    <name type="scientific">Fusarium oxysporum</name>
    <name type="common">Fusarium vascular wilt</name>
    <dbReference type="NCBI Taxonomy" id="5507"/>
    <lineage>
        <taxon>Eukaryota</taxon>
        <taxon>Fungi</taxon>
        <taxon>Dikarya</taxon>
        <taxon>Ascomycota</taxon>
        <taxon>Pezizomycotina</taxon>
        <taxon>Sordariomycetes</taxon>
        <taxon>Hypocreomycetidae</taxon>
        <taxon>Hypocreales</taxon>
        <taxon>Nectriaceae</taxon>
        <taxon>Fusarium</taxon>
        <taxon>Fusarium oxysporum species complex</taxon>
    </lineage>
</organism>
<evidence type="ECO:0000313" key="1">
    <source>
        <dbReference type="EMBL" id="RKL03437.1"/>
    </source>
</evidence>
<gene>
    <name evidence="1" type="ORF">BFJ68_g11562</name>
</gene>
<name>A0A420QFD4_FUSOX</name>
<evidence type="ECO:0000313" key="2">
    <source>
        <dbReference type="Proteomes" id="UP000285860"/>
    </source>
</evidence>
<sequence length="95" mass="10537">MDNVGSKDQFLVSGQVQHHVQSRCNSRTILHPFLDGSATEGEKKLLVMVDNSDTLMVVIALNDFPTEIGKSLAFLQCNVRLANIFPKLIAPLERD</sequence>
<reference evidence="1 2" key="1">
    <citation type="journal article" date="2018" name="Sci. Rep.">
        <title>Characterisation of pathogen-specific regions and novel effector candidates in Fusarium oxysporum f. sp. cepae.</title>
        <authorList>
            <person name="Armitage A.D."/>
            <person name="Taylor A."/>
            <person name="Sobczyk M.K."/>
            <person name="Baxter L."/>
            <person name="Greenfield B.P."/>
            <person name="Bates H.J."/>
            <person name="Wilson F."/>
            <person name="Jackson A.C."/>
            <person name="Ott S."/>
            <person name="Harrison R.J."/>
            <person name="Clarkson J.P."/>
        </authorList>
    </citation>
    <scope>NUCLEOTIDE SEQUENCE [LARGE SCALE GENOMIC DNA]</scope>
    <source>
        <strain evidence="1 2">Fo_A28</strain>
    </source>
</reference>